<dbReference type="InterPro" id="IPR012160">
    <property type="entry name" value="LtaS-like"/>
</dbReference>
<dbReference type="Proteomes" id="UP001500604">
    <property type="component" value="Unassembled WGS sequence"/>
</dbReference>
<dbReference type="Pfam" id="PF00884">
    <property type="entry name" value="Sulfatase"/>
    <property type="match status" value="1"/>
</dbReference>
<gene>
    <name evidence="8" type="ORF">GCM10023116_37670</name>
</gene>
<dbReference type="CDD" id="cd16015">
    <property type="entry name" value="LTA_synthase"/>
    <property type="match status" value="1"/>
</dbReference>
<dbReference type="PANTHER" id="PTHR47371:SF3">
    <property type="entry name" value="PHOSPHOGLYCEROL TRANSFERASE I"/>
    <property type="match status" value="1"/>
</dbReference>
<proteinExistence type="predicted"/>
<reference evidence="9" key="1">
    <citation type="journal article" date="2019" name="Int. J. Syst. Evol. Microbiol.">
        <title>The Global Catalogue of Microorganisms (GCM) 10K type strain sequencing project: providing services to taxonomists for standard genome sequencing and annotation.</title>
        <authorList>
            <consortium name="The Broad Institute Genomics Platform"/>
            <consortium name="The Broad Institute Genome Sequencing Center for Infectious Disease"/>
            <person name="Wu L."/>
            <person name="Ma J."/>
        </authorList>
    </citation>
    <scope>NUCLEOTIDE SEQUENCE [LARGE SCALE GENOMIC DNA]</scope>
    <source>
        <strain evidence="9">JCM 17805</strain>
    </source>
</reference>
<feature type="transmembrane region" description="Helical" evidence="6">
    <location>
        <begin position="92"/>
        <end position="110"/>
    </location>
</feature>
<organism evidence="8 9">
    <name type="scientific">Kistimonas scapharcae</name>
    <dbReference type="NCBI Taxonomy" id="1036133"/>
    <lineage>
        <taxon>Bacteria</taxon>
        <taxon>Pseudomonadati</taxon>
        <taxon>Pseudomonadota</taxon>
        <taxon>Gammaproteobacteria</taxon>
        <taxon>Oceanospirillales</taxon>
        <taxon>Endozoicomonadaceae</taxon>
        <taxon>Kistimonas</taxon>
    </lineage>
</organism>
<evidence type="ECO:0000313" key="8">
    <source>
        <dbReference type="EMBL" id="GAA4651483.1"/>
    </source>
</evidence>
<dbReference type="Gene3D" id="3.30.1120.80">
    <property type="match status" value="1"/>
</dbReference>
<evidence type="ECO:0000256" key="6">
    <source>
        <dbReference type="SAM" id="Phobius"/>
    </source>
</evidence>
<feature type="transmembrane region" description="Helical" evidence="6">
    <location>
        <begin position="67"/>
        <end position="85"/>
    </location>
</feature>
<dbReference type="InterPro" id="IPR050448">
    <property type="entry name" value="OpgB/LTA_synthase_biosynth"/>
</dbReference>
<dbReference type="PIRSF" id="PIRSF005091">
    <property type="entry name" value="Mmb_sulf_HI1246"/>
    <property type="match status" value="1"/>
</dbReference>
<evidence type="ECO:0000256" key="1">
    <source>
        <dbReference type="ARBA" id="ARBA00004651"/>
    </source>
</evidence>
<evidence type="ECO:0000256" key="5">
    <source>
        <dbReference type="ARBA" id="ARBA00023136"/>
    </source>
</evidence>
<keyword evidence="5 6" id="KW-0472">Membrane</keyword>
<name>A0ABP8V5D9_9GAMM</name>
<dbReference type="EMBL" id="BAABFL010000453">
    <property type="protein sequence ID" value="GAA4651483.1"/>
    <property type="molecule type" value="Genomic_DNA"/>
</dbReference>
<evidence type="ECO:0000259" key="7">
    <source>
        <dbReference type="Pfam" id="PF00884"/>
    </source>
</evidence>
<dbReference type="PANTHER" id="PTHR47371">
    <property type="entry name" value="LIPOTEICHOIC ACID SYNTHASE"/>
    <property type="match status" value="1"/>
</dbReference>
<sequence>MTRWHSSYQRPLSLSAHVLFLLFSLLILMVLFGLLRLLLLLYNMDLATGMGLSDWQHAFITGVRFDLRVIAIICLPLVLGTLLPVTLNARRFYSVWLTLWSSLSVFLGLLELDFYREFHQRLNNLVFQYLKEDPATVMSMLWHGFPVLRYLLGWLVLTLLLFSLFRWIDRRTRFYSEKPTQQRTHVLATRLMAFACVFLIDLALARGTFRSGPPLRWGDAFQGESLFANQLALNGVFTLSQATLQHFSHSGEHAWVGLMPDSEAITLTRDMLLTRGDQLIDTEAAVIRRITQPPTAGMMPGIRNVVIILMESFAGRFVGALGGPEDITPNFDTLTEEGVLFTRFFSNGTHTHQGMFATMACFPNLPGYEYLMQQPEGAHQFSGLPRLLAARGYRDVYVYNGDFAWDNQFGFFRNQGMTTFIGRDDFIDPVFIDKTWGVSDQDVFDRALEELANMPEDRPFYALVQTLSNHTPYALPEPLPVSPVTGQGEQNEHLTAMRYSDWALGRFFRSARTYPWFNETLFVIVGDHGFSSPLQLTDIDLLRFYVPMLMIAPGIQAQFGSERTTVGTQVDVVPTILGRFGEQHQHQCWGRDLLSLPPSAPGIGVIKPSGGSQMAAIVEGDLALVLIPGFGNRLYRYHLGSHPQAVAIQDETVEEKMQKQLEAYIQSATQALQNNTAGVRN</sequence>
<accession>A0ABP8V5D9</accession>
<protein>
    <submittedName>
        <fullName evidence="8">LTA synthase family protein</fullName>
    </submittedName>
</protein>
<evidence type="ECO:0000313" key="9">
    <source>
        <dbReference type="Proteomes" id="UP001500604"/>
    </source>
</evidence>
<dbReference type="InterPro" id="IPR000917">
    <property type="entry name" value="Sulfatase_N"/>
</dbReference>
<feature type="transmembrane region" description="Helical" evidence="6">
    <location>
        <begin position="186"/>
        <end position="205"/>
    </location>
</feature>
<evidence type="ECO:0000256" key="2">
    <source>
        <dbReference type="ARBA" id="ARBA00022475"/>
    </source>
</evidence>
<dbReference type="InterPro" id="IPR017850">
    <property type="entry name" value="Alkaline_phosphatase_core_sf"/>
</dbReference>
<feature type="domain" description="Sulfatase N-terminal" evidence="7">
    <location>
        <begin position="303"/>
        <end position="581"/>
    </location>
</feature>
<dbReference type="Gene3D" id="3.40.720.10">
    <property type="entry name" value="Alkaline Phosphatase, subunit A"/>
    <property type="match status" value="1"/>
</dbReference>
<keyword evidence="4 6" id="KW-1133">Transmembrane helix</keyword>
<feature type="transmembrane region" description="Helical" evidence="6">
    <location>
        <begin position="12"/>
        <end position="42"/>
    </location>
</feature>
<feature type="transmembrane region" description="Helical" evidence="6">
    <location>
        <begin position="147"/>
        <end position="165"/>
    </location>
</feature>
<evidence type="ECO:0000256" key="4">
    <source>
        <dbReference type="ARBA" id="ARBA00022989"/>
    </source>
</evidence>
<dbReference type="SUPFAM" id="SSF53649">
    <property type="entry name" value="Alkaline phosphatase-like"/>
    <property type="match status" value="1"/>
</dbReference>
<keyword evidence="3 6" id="KW-0812">Transmembrane</keyword>
<dbReference type="RefSeq" id="WP_345197859.1">
    <property type="nucleotide sequence ID" value="NZ_BAABFL010000453.1"/>
</dbReference>
<comment type="caution">
    <text evidence="8">The sequence shown here is derived from an EMBL/GenBank/DDBJ whole genome shotgun (WGS) entry which is preliminary data.</text>
</comment>
<evidence type="ECO:0000256" key="3">
    <source>
        <dbReference type="ARBA" id="ARBA00022692"/>
    </source>
</evidence>
<comment type="subcellular location">
    <subcellularLocation>
        <location evidence="1">Cell membrane</location>
        <topology evidence="1">Multi-pass membrane protein</topology>
    </subcellularLocation>
</comment>
<keyword evidence="2" id="KW-1003">Cell membrane</keyword>
<keyword evidence="9" id="KW-1185">Reference proteome</keyword>